<dbReference type="AlphaFoldDB" id="R5X9Z4"/>
<reference evidence="1" key="1">
    <citation type="submission" date="2012-11" db="EMBL/GenBank/DDBJ databases">
        <title>Dependencies among metagenomic species, viruses, plasmids and units of genetic variation.</title>
        <authorList>
            <person name="Nielsen H.B."/>
            <person name="Almeida M."/>
            <person name="Juncker A.S."/>
            <person name="Rasmussen S."/>
            <person name="Li J."/>
            <person name="Sunagawa S."/>
            <person name="Plichta D."/>
            <person name="Gautier L."/>
            <person name="Le Chatelier E."/>
            <person name="Peletier E."/>
            <person name="Bonde I."/>
            <person name="Nielsen T."/>
            <person name="Manichanh C."/>
            <person name="Arumugam M."/>
            <person name="Batto J."/>
            <person name="Santos M.B.Q.D."/>
            <person name="Blom N."/>
            <person name="Borruel N."/>
            <person name="Burgdorf K.S."/>
            <person name="Boumezbeur F."/>
            <person name="Casellas F."/>
            <person name="Dore J."/>
            <person name="Guarner F."/>
            <person name="Hansen T."/>
            <person name="Hildebrand F."/>
            <person name="Kaas R.S."/>
            <person name="Kennedy S."/>
            <person name="Kristiansen K."/>
            <person name="Kultima J.R."/>
            <person name="Leonard P."/>
            <person name="Levenez F."/>
            <person name="Lund O."/>
            <person name="Moumen B."/>
            <person name="Le Paslier D."/>
            <person name="Pons N."/>
            <person name="Pedersen O."/>
            <person name="Prifti E."/>
            <person name="Qin J."/>
            <person name="Raes J."/>
            <person name="Tap J."/>
            <person name="Tims S."/>
            <person name="Ussery D.W."/>
            <person name="Yamada T."/>
            <person name="MetaHit consortium"/>
            <person name="Renault P."/>
            <person name="Sicheritz-Ponten T."/>
            <person name="Bork P."/>
            <person name="Wang J."/>
            <person name="Brunak S."/>
            <person name="Ehrlich S.D."/>
        </authorList>
    </citation>
    <scope>NUCLEOTIDE SEQUENCE [LARGE SCALE GENOMIC DNA]</scope>
</reference>
<name>R5X9Z4_9FIRM</name>
<organism evidence="1 2">
    <name type="scientific">Intestinibacter bartlettii CAG:1329</name>
    <dbReference type="NCBI Taxonomy" id="1263063"/>
    <lineage>
        <taxon>Bacteria</taxon>
        <taxon>Bacillati</taxon>
        <taxon>Bacillota</taxon>
        <taxon>Clostridia</taxon>
        <taxon>Peptostreptococcales</taxon>
        <taxon>Peptostreptococcaceae</taxon>
        <taxon>Intestinibacter</taxon>
    </lineage>
</organism>
<proteinExistence type="predicted"/>
<comment type="caution">
    <text evidence="1">The sequence shown here is derived from an EMBL/GenBank/DDBJ whole genome shotgun (WGS) entry which is preliminary data.</text>
</comment>
<sequence length="142" mass="16119">MCKDIMNINDKNFSIIEPDQKLGAAAGVTSTLSTLEILNKINPALLINEMLEVYRDVKTCSQVEETKRAEINAKIKMYTKALEENTEKAKISMEYSHIERMALIQNITNLLSRDTLDENVVKICELILNDLSKKNSLKSIEK</sequence>
<gene>
    <name evidence="1" type="ORF">BN488_00328</name>
</gene>
<evidence type="ECO:0000313" key="2">
    <source>
        <dbReference type="Proteomes" id="UP000017980"/>
    </source>
</evidence>
<protein>
    <submittedName>
        <fullName evidence="1">Uncharacterized protein</fullName>
    </submittedName>
</protein>
<accession>R5X9Z4</accession>
<dbReference type="EMBL" id="CBBD010000006">
    <property type="protein sequence ID" value="CDA09204.1"/>
    <property type="molecule type" value="Genomic_DNA"/>
</dbReference>
<dbReference type="RefSeq" id="WP_022070807.1">
    <property type="nucleotide sequence ID" value="NZ_HF999312.1"/>
</dbReference>
<evidence type="ECO:0000313" key="1">
    <source>
        <dbReference type="EMBL" id="CDA09204.1"/>
    </source>
</evidence>
<dbReference type="Proteomes" id="UP000017980">
    <property type="component" value="Unassembled WGS sequence"/>
</dbReference>